<dbReference type="STRING" id="307507.A0A2V0NW60"/>
<evidence type="ECO:0000256" key="5">
    <source>
        <dbReference type="ARBA" id="ARBA00022833"/>
    </source>
</evidence>
<dbReference type="SUPFAM" id="SSF57850">
    <property type="entry name" value="RING/U-box"/>
    <property type="match status" value="1"/>
</dbReference>
<evidence type="ECO:0000256" key="6">
    <source>
        <dbReference type="PROSITE-ProRule" id="PRU00175"/>
    </source>
</evidence>
<dbReference type="InterPro" id="IPR018957">
    <property type="entry name" value="Znf_C3HC4_RING-type"/>
</dbReference>
<dbReference type="GO" id="GO:0008270">
    <property type="term" value="F:zinc ion binding"/>
    <property type="evidence" value="ECO:0007669"/>
    <property type="project" value="UniProtKB-KW"/>
</dbReference>
<keyword evidence="5" id="KW-0862">Zinc</keyword>
<dbReference type="InParanoid" id="A0A2V0NW60"/>
<dbReference type="Proteomes" id="UP000247498">
    <property type="component" value="Unassembled WGS sequence"/>
</dbReference>
<feature type="region of interest" description="Disordered" evidence="7">
    <location>
        <begin position="144"/>
        <end position="166"/>
    </location>
</feature>
<dbReference type="InterPro" id="IPR000253">
    <property type="entry name" value="FHA_dom"/>
</dbReference>
<feature type="region of interest" description="Disordered" evidence="7">
    <location>
        <begin position="924"/>
        <end position="974"/>
    </location>
</feature>
<evidence type="ECO:0000256" key="1">
    <source>
        <dbReference type="ARBA" id="ARBA00005797"/>
    </source>
</evidence>
<dbReference type="PANTHER" id="PTHR16079:SF4">
    <property type="entry name" value="E3 UBIQUITIN-PROTEIN LIGASE CHFR"/>
    <property type="match status" value="1"/>
</dbReference>
<comment type="caution">
    <text evidence="10">The sequence shown here is derived from an EMBL/GenBank/DDBJ whole genome shotgun (WGS) entry which is preliminary data.</text>
</comment>
<organism evidence="10 11">
    <name type="scientific">Raphidocelis subcapitata</name>
    <dbReference type="NCBI Taxonomy" id="307507"/>
    <lineage>
        <taxon>Eukaryota</taxon>
        <taxon>Viridiplantae</taxon>
        <taxon>Chlorophyta</taxon>
        <taxon>core chlorophytes</taxon>
        <taxon>Chlorophyceae</taxon>
        <taxon>CS clade</taxon>
        <taxon>Sphaeropleales</taxon>
        <taxon>Selenastraceae</taxon>
        <taxon>Raphidocelis</taxon>
    </lineage>
</organism>
<dbReference type="Gene3D" id="2.60.200.20">
    <property type="match status" value="1"/>
</dbReference>
<accession>A0A2V0NW60</accession>
<evidence type="ECO:0000259" key="9">
    <source>
        <dbReference type="PROSITE" id="PS50089"/>
    </source>
</evidence>
<dbReference type="InterPro" id="IPR013083">
    <property type="entry name" value="Znf_RING/FYVE/PHD"/>
</dbReference>
<dbReference type="EMBL" id="BDRX01000008">
    <property type="protein sequence ID" value="GBF89177.1"/>
    <property type="molecule type" value="Genomic_DNA"/>
</dbReference>
<feature type="region of interest" description="Disordered" evidence="7">
    <location>
        <begin position="1"/>
        <end position="59"/>
    </location>
</feature>
<proteinExistence type="inferred from homology"/>
<dbReference type="SUPFAM" id="SSF48371">
    <property type="entry name" value="ARM repeat"/>
    <property type="match status" value="1"/>
</dbReference>
<feature type="compositionally biased region" description="Gly residues" evidence="7">
    <location>
        <begin position="953"/>
        <end position="974"/>
    </location>
</feature>
<dbReference type="PANTHER" id="PTHR16079">
    <property type="entry name" value="UBIQUITIN LIGASE PROTEIN CHFR"/>
    <property type="match status" value="1"/>
</dbReference>
<evidence type="ECO:0000256" key="2">
    <source>
        <dbReference type="ARBA" id="ARBA00017908"/>
    </source>
</evidence>
<evidence type="ECO:0000313" key="11">
    <source>
        <dbReference type="Proteomes" id="UP000247498"/>
    </source>
</evidence>
<feature type="domain" description="FHA" evidence="8">
    <location>
        <begin position="251"/>
        <end position="322"/>
    </location>
</feature>
<comment type="similarity">
    <text evidence="1">Belongs to the CHFR family.</text>
</comment>
<dbReference type="GO" id="GO:0005634">
    <property type="term" value="C:nucleus"/>
    <property type="evidence" value="ECO:0007669"/>
    <property type="project" value="TreeGrafter"/>
</dbReference>
<dbReference type="PROSITE" id="PS50006">
    <property type="entry name" value="FHA_DOMAIN"/>
    <property type="match status" value="1"/>
</dbReference>
<feature type="domain" description="RING-type" evidence="9">
    <location>
        <begin position="422"/>
        <end position="464"/>
    </location>
</feature>
<feature type="compositionally biased region" description="Low complexity" evidence="7">
    <location>
        <begin position="7"/>
        <end position="30"/>
    </location>
</feature>
<gene>
    <name evidence="10" type="ORF">Rsub_01894</name>
</gene>
<dbReference type="InterPro" id="IPR052256">
    <property type="entry name" value="E3_ubiquitin-ligase_CHFR"/>
</dbReference>
<dbReference type="AlphaFoldDB" id="A0A2V0NW60"/>
<evidence type="ECO:0000256" key="4">
    <source>
        <dbReference type="ARBA" id="ARBA00022771"/>
    </source>
</evidence>
<evidence type="ECO:0000313" key="10">
    <source>
        <dbReference type="EMBL" id="GBF89177.1"/>
    </source>
</evidence>
<dbReference type="SUPFAM" id="SSF49879">
    <property type="entry name" value="SMAD/FHA domain"/>
    <property type="match status" value="1"/>
</dbReference>
<keyword evidence="4 6" id="KW-0863">Zinc-finger</keyword>
<sequence>MSRSRAEAAPSSPARAGQGPPPRVAAAAAPRRSEDGAPPASLPSSDDGEEPASPGAPLPVLSERERAALRLQLAANFQSLVFHREGYVAADVPLEAAIRAAAAIEARAYAYVCRAAEAGSSLDSFARVYAKEASALLLAEVDKHTSPADGPRARRSAPGQVDSQGMSLNEIAGGLPSIQTAPAAAPAAAARASRGGEGPWGWLVPGSRMLPYVVLKGAGVAIGRGKEALWAVGGGGGSGGSTARGTPRSLLAIGGDRQLSEALARNLGFVEVADGRVSRLHCIISLRGASHAGGGGGGGAAAHVAVLEDCSSNGTFINGRKIGKGETVTLAEGDRISLVSSVAPLVEQFFHFRAGDPRDFHADGSEEHVWLDSAGGASGIYSPPAGHSPCPGGAAAQPASIFRTATSRYTTAEQSTLEDLRCQICLGTLSKCVALEPCGHNFCAPCLSHHLASQLQGGLQLTCPFRCPPPERIVINYAVRALVELLAGGRAPASANGGPGARGGGGGGGGGCGGGGGGGGGGAAGLEVVGVGIGPRGSGAHGRPAAGLPGSPPSDGSGSDRRAGSVGPGRADSLLSSDAAAADYYTQSMSPLCPLDDEHLPMEAASLKSKQVEVALQQLRDTEAAADVHQSSLESLARLAWSDDEVREAVASGGGVRGIVDVLLAHSDDDGIVCNACLALMSLVRGESEVCQSNQWHIAKAGAIEAVARAMRRFPGSAMVQLSVLLAFIPLALENAMMQAHITQEALPDIVAALDAHPGELDIQTKGLVLLGVLIQGDDAVHDAIRQRELEAAVPWRVVRALASYGGANDDVLWAALFVLAVLIRDSSSVFASAAAAVARAGGLEILGLALRQYRQRFEAEGQEPDEMITSAGDYLINVLAPAHQRLRRRRALLLCASAACAAAAAYLAWQDWREWRAEAAAAAAGGGSSGGGGGGGGGKGTNSGGASRALVGSGGGGGAGGGRGGGSGGGGKG</sequence>
<dbReference type="PROSITE" id="PS50089">
    <property type="entry name" value="ZF_RING_2"/>
    <property type="match status" value="1"/>
</dbReference>
<dbReference type="GO" id="GO:0006511">
    <property type="term" value="P:ubiquitin-dependent protein catabolic process"/>
    <property type="evidence" value="ECO:0007669"/>
    <property type="project" value="TreeGrafter"/>
</dbReference>
<dbReference type="PROSITE" id="PS00518">
    <property type="entry name" value="ZF_RING_1"/>
    <property type="match status" value="1"/>
</dbReference>
<keyword evidence="11" id="KW-1185">Reference proteome</keyword>
<feature type="region of interest" description="Disordered" evidence="7">
    <location>
        <begin position="534"/>
        <end position="572"/>
    </location>
</feature>
<evidence type="ECO:0000256" key="7">
    <source>
        <dbReference type="SAM" id="MobiDB-lite"/>
    </source>
</evidence>
<evidence type="ECO:0000256" key="3">
    <source>
        <dbReference type="ARBA" id="ARBA00022723"/>
    </source>
</evidence>
<name>A0A2V0NW60_9CHLO</name>
<dbReference type="GO" id="GO:0004842">
    <property type="term" value="F:ubiquitin-protein transferase activity"/>
    <property type="evidence" value="ECO:0007669"/>
    <property type="project" value="TreeGrafter"/>
</dbReference>
<dbReference type="InterPro" id="IPR011989">
    <property type="entry name" value="ARM-like"/>
</dbReference>
<dbReference type="InterPro" id="IPR008984">
    <property type="entry name" value="SMAD_FHA_dom_sf"/>
</dbReference>
<dbReference type="InterPro" id="IPR016024">
    <property type="entry name" value="ARM-type_fold"/>
</dbReference>
<dbReference type="Gene3D" id="3.30.40.10">
    <property type="entry name" value="Zinc/RING finger domain, C3HC4 (zinc finger)"/>
    <property type="match status" value="1"/>
</dbReference>
<feature type="compositionally biased region" description="Low complexity" evidence="7">
    <location>
        <begin position="544"/>
        <end position="557"/>
    </location>
</feature>
<dbReference type="InterPro" id="IPR017907">
    <property type="entry name" value="Znf_RING_CS"/>
</dbReference>
<dbReference type="Gene3D" id="1.25.10.10">
    <property type="entry name" value="Leucine-rich Repeat Variant"/>
    <property type="match status" value="1"/>
</dbReference>
<feature type="compositionally biased region" description="Gly residues" evidence="7">
    <location>
        <begin position="925"/>
        <end position="944"/>
    </location>
</feature>
<dbReference type="Pfam" id="PF00498">
    <property type="entry name" value="FHA"/>
    <property type="match status" value="1"/>
</dbReference>
<dbReference type="OrthoDB" id="539345at2759"/>
<dbReference type="SMART" id="SM00240">
    <property type="entry name" value="FHA"/>
    <property type="match status" value="1"/>
</dbReference>
<keyword evidence="3" id="KW-0479">Metal-binding</keyword>
<dbReference type="GO" id="GO:0016567">
    <property type="term" value="P:protein ubiquitination"/>
    <property type="evidence" value="ECO:0007669"/>
    <property type="project" value="TreeGrafter"/>
</dbReference>
<dbReference type="Pfam" id="PF00097">
    <property type="entry name" value="zf-C3HC4"/>
    <property type="match status" value="1"/>
</dbReference>
<dbReference type="InterPro" id="IPR001841">
    <property type="entry name" value="Znf_RING"/>
</dbReference>
<protein>
    <recommendedName>
        <fullName evidence="2">E3 ubiquitin-protein ligase CHFR</fullName>
    </recommendedName>
</protein>
<reference evidence="10 11" key="1">
    <citation type="journal article" date="2018" name="Sci. Rep.">
        <title>Raphidocelis subcapitata (=Pseudokirchneriella subcapitata) provides an insight into genome evolution and environmental adaptations in the Sphaeropleales.</title>
        <authorList>
            <person name="Suzuki S."/>
            <person name="Yamaguchi H."/>
            <person name="Nakajima N."/>
            <person name="Kawachi M."/>
        </authorList>
    </citation>
    <scope>NUCLEOTIDE SEQUENCE [LARGE SCALE GENOMIC DNA]</scope>
    <source>
        <strain evidence="10 11">NIES-35</strain>
    </source>
</reference>
<evidence type="ECO:0000259" key="8">
    <source>
        <dbReference type="PROSITE" id="PS50006"/>
    </source>
</evidence>